<organism evidence="1 2">
    <name type="scientific">[Ruminococcus] torques</name>
    <dbReference type="NCBI Taxonomy" id="33039"/>
    <lineage>
        <taxon>Bacteria</taxon>
        <taxon>Bacillati</taxon>
        <taxon>Bacillota</taxon>
        <taxon>Clostridia</taxon>
        <taxon>Lachnospirales</taxon>
        <taxon>Lachnospiraceae</taxon>
        <taxon>Mediterraneibacter</taxon>
    </lineage>
</organism>
<name>A0A4Q5C9D8_9FIRM</name>
<evidence type="ECO:0000313" key="2">
    <source>
        <dbReference type="Proteomes" id="UP000292665"/>
    </source>
</evidence>
<dbReference type="RefSeq" id="WP_129794711.1">
    <property type="nucleotide sequence ID" value="NZ_JAKNFB010000019.1"/>
</dbReference>
<reference evidence="1 2" key="1">
    <citation type="journal article" date="2019" name="Science, e1252229">
        <title>Invertible promoters mediate bacterial phase variation, antibiotic resistance, and host adaptation in the gut.</title>
        <authorList>
            <person name="Jiang X."/>
            <person name="Hall A.B."/>
            <person name="Arthur T.D."/>
            <person name="Plichta D.R."/>
            <person name="Covington C.T."/>
            <person name="Poyet M."/>
            <person name="Crothers J."/>
            <person name="Moses P.L."/>
            <person name="Tolonen A.C."/>
            <person name="Vlamakis H."/>
            <person name="Alm E.J."/>
            <person name="Xavier R.J."/>
        </authorList>
    </citation>
    <scope>NUCLEOTIDE SEQUENCE [LARGE SCALE GENOMIC DNA]</scope>
    <source>
        <strain evidence="2">aa_0143</strain>
    </source>
</reference>
<gene>
    <name evidence="1" type="ORF">EAI93_02710</name>
</gene>
<dbReference type="EMBL" id="RCYR01000002">
    <property type="protein sequence ID" value="RYS81767.1"/>
    <property type="molecule type" value="Genomic_DNA"/>
</dbReference>
<dbReference type="AlphaFoldDB" id="A0A4Q5C9D8"/>
<evidence type="ECO:0000313" key="1">
    <source>
        <dbReference type="EMBL" id="RYS81767.1"/>
    </source>
</evidence>
<protein>
    <submittedName>
        <fullName evidence="1">Uncharacterized protein</fullName>
    </submittedName>
</protein>
<dbReference type="Proteomes" id="UP000292665">
    <property type="component" value="Unassembled WGS sequence"/>
</dbReference>
<comment type="caution">
    <text evidence="1">The sequence shown here is derived from an EMBL/GenBank/DDBJ whole genome shotgun (WGS) entry which is preliminary data.</text>
</comment>
<accession>A0A4Q5C9D8</accession>
<proteinExistence type="predicted"/>
<sequence>MNDEAIQKIISYANEYLFEPRSNWSKQAIMERSYERWAVDEILLTIMDHPLTEADFVIEGFILKMEFFLHMSGDQANNLIFQVAENTAEALLGLIL</sequence>